<reference evidence="1 2" key="1">
    <citation type="submission" date="2021-06" db="EMBL/GenBank/DDBJ databases">
        <authorList>
            <person name="Palmer J.M."/>
        </authorList>
    </citation>
    <scope>NUCLEOTIDE SEQUENCE [LARGE SCALE GENOMIC DNA]</scope>
    <source>
        <strain evidence="1 2">MEX-2019</strain>
        <tissue evidence="1">Muscle</tissue>
    </source>
</reference>
<sequence>MEQGWRNNYSRSQSVCKDIYIHGTRYAEAFSYDVELKLRKGNETFERTKKGVSITRDMKMDILDKIAEAIFEVKAYPDQDQIESVASALITKHPCLREPGSGTENHSDVSLEEERMALVEESQKRSKNIQLIRQKMELTFSLRRKEIVEMEPMVAEVMERWPALFTEAEIKEEFHRITNKNLLDDFRAGLNQHTPRLLQLYRARRTAFPPEMDQLLGRLDEEISRITLHRQTAALKGLPLYLRDSDEKLFKNCLDTDPEEEKTNGLTVGILTVLEDDGASPATNVTNLAVVEETIILQDLPDLPTAFAYLFGLIYTLNLQYRKDLRYTFETIQKIFMGLGTHFSARFSSVKNRLLQ</sequence>
<evidence type="ECO:0000313" key="2">
    <source>
        <dbReference type="Proteomes" id="UP001311232"/>
    </source>
</evidence>
<name>A0AAV9SBT6_9TELE</name>
<gene>
    <name evidence="1" type="ORF">CRENBAI_012654</name>
</gene>
<protein>
    <submittedName>
        <fullName evidence="1">Uncharacterized protein</fullName>
    </submittedName>
</protein>
<organism evidence="1 2">
    <name type="scientific">Crenichthys baileyi</name>
    <name type="common">White River springfish</name>
    <dbReference type="NCBI Taxonomy" id="28760"/>
    <lineage>
        <taxon>Eukaryota</taxon>
        <taxon>Metazoa</taxon>
        <taxon>Chordata</taxon>
        <taxon>Craniata</taxon>
        <taxon>Vertebrata</taxon>
        <taxon>Euteleostomi</taxon>
        <taxon>Actinopterygii</taxon>
        <taxon>Neopterygii</taxon>
        <taxon>Teleostei</taxon>
        <taxon>Neoteleostei</taxon>
        <taxon>Acanthomorphata</taxon>
        <taxon>Ovalentaria</taxon>
        <taxon>Atherinomorphae</taxon>
        <taxon>Cyprinodontiformes</taxon>
        <taxon>Goodeidae</taxon>
        <taxon>Crenichthys</taxon>
    </lineage>
</organism>
<dbReference type="EMBL" id="JAHHUM010000602">
    <property type="protein sequence ID" value="KAK5618739.1"/>
    <property type="molecule type" value="Genomic_DNA"/>
</dbReference>
<dbReference type="Proteomes" id="UP001311232">
    <property type="component" value="Unassembled WGS sequence"/>
</dbReference>
<comment type="caution">
    <text evidence="1">The sequence shown here is derived from an EMBL/GenBank/DDBJ whole genome shotgun (WGS) entry which is preliminary data.</text>
</comment>
<dbReference type="PANTHER" id="PTHR31025:SF27">
    <property type="entry name" value="SI:CH211-193K19.2-RELATED"/>
    <property type="match status" value="1"/>
</dbReference>
<dbReference type="PANTHER" id="PTHR31025">
    <property type="entry name" value="SI:CH211-196P9.1-RELATED"/>
    <property type="match status" value="1"/>
</dbReference>
<keyword evidence="2" id="KW-1185">Reference proteome</keyword>
<accession>A0AAV9SBT6</accession>
<dbReference type="AlphaFoldDB" id="A0AAV9SBT6"/>
<evidence type="ECO:0000313" key="1">
    <source>
        <dbReference type="EMBL" id="KAK5618739.1"/>
    </source>
</evidence>
<proteinExistence type="predicted"/>